<sequence length="120" mass="13633">NQVIVPAVLGTIIGLMVVAFTAILVREKYKKSTRSNGKVSRRSSVVHPNLKESNVKQRNILHVEQDTIEADYALHRELEMCETKKFQSLSPIDNRQFITDTYLLDRPMLLPIGKVSDLNV</sequence>
<protein>
    <submittedName>
        <fullName evidence="2">Uncharacterized protein</fullName>
    </submittedName>
</protein>
<keyword evidence="1" id="KW-0812">Transmembrane</keyword>
<comment type="caution">
    <text evidence="2">The sequence shown here is derived from an EMBL/GenBank/DDBJ whole genome shotgun (WGS) entry which is preliminary data.</text>
</comment>
<dbReference type="AlphaFoldDB" id="A0A8B6FZL8"/>
<keyword evidence="1" id="KW-0472">Membrane</keyword>
<organism evidence="2 3">
    <name type="scientific">Mytilus galloprovincialis</name>
    <name type="common">Mediterranean mussel</name>
    <dbReference type="NCBI Taxonomy" id="29158"/>
    <lineage>
        <taxon>Eukaryota</taxon>
        <taxon>Metazoa</taxon>
        <taxon>Spiralia</taxon>
        <taxon>Lophotrochozoa</taxon>
        <taxon>Mollusca</taxon>
        <taxon>Bivalvia</taxon>
        <taxon>Autobranchia</taxon>
        <taxon>Pteriomorphia</taxon>
        <taxon>Mytilida</taxon>
        <taxon>Mytiloidea</taxon>
        <taxon>Mytilidae</taxon>
        <taxon>Mytilinae</taxon>
        <taxon>Mytilus</taxon>
    </lineage>
</organism>
<gene>
    <name evidence="2" type="ORF">MGAL_10B045460</name>
</gene>
<reference evidence="2" key="1">
    <citation type="submission" date="2018-11" db="EMBL/GenBank/DDBJ databases">
        <authorList>
            <person name="Alioto T."/>
            <person name="Alioto T."/>
        </authorList>
    </citation>
    <scope>NUCLEOTIDE SEQUENCE</scope>
</reference>
<evidence type="ECO:0000313" key="2">
    <source>
        <dbReference type="EMBL" id="VDI56671.1"/>
    </source>
</evidence>
<evidence type="ECO:0000313" key="3">
    <source>
        <dbReference type="Proteomes" id="UP000596742"/>
    </source>
</evidence>
<feature type="transmembrane region" description="Helical" evidence="1">
    <location>
        <begin position="6"/>
        <end position="25"/>
    </location>
</feature>
<name>A0A8B6FZL8_MYTGA</name>
<feature type="non-terminal residue" evidence="2">
    <location>
        <position position="1"/>
    </location>
</feature>
<proteinExistence type="predicted"/>
<keyword evidence="3" id="KW-1185">Reference proteome</keyword>
<accession>A0A8B6FZL8</accession>
<dbReference type="Proteomes" id="UP000596742">
    <property type="component" value="Unassembled WGS sequence"/>
</dbReference>
<evidence type="ECO:0000256" key="1">
    <source>
        <dbReference type="SAM" id="Phobius"/>
    </source>
</evidence>
<dbReference type="EMBL" id="UYJE01007639">
    <property type="protein sequence ID" value="VDI56671.1"/>
    <property type="molecule type" value="Genomic_DNA"/>
</dbReference>
<keyword evidence="1" id="KW-1133">Transmembrane helix</keyword>